<keyword evidence="3 6" id="KW-0812">Transmembrane</keyword>
<evidence type="ECO:0000313" key="8">
    <source>
        <dbReference type="Proteomes" id="UP000256253"/>
    </source>
</evidence>
<dbReference type="InterPro" id="IPR003339">
    <property type="entry name" value="ABC/ECF_trnsptr_transmembrane"/>
</dbReference>
<feature type="transmembrane region" description="Helical" evidence="6">
    <location>
        <begin position="73"/>
        <end position="89"/>
    </location>
</feature>
<dbReference type="GO" id="GO:0043190">
    <property type="term" value="C:ATP-binding cassette (ABC) transporter complex"/>
    <property type="evidence" value="ECO:0007669"/>
    <property type="project" value="InterPro"/>
</dbReference>
<dbReference type="PANTHER" id="PTHR34857:SF2">
    <property type="entry name" value="SLL0384 PROTEIN"/>
    <property type="match status" value="1"/>
</dbReference>
<dbReference type="InterPro" id="IPR012809">
    <property type="entry name" value="ECF_CbiQ"/>
</dbReference>
<comment type="caution">
    <text evidence="7">The sequence shown here is derived from an EMBL/GenBank/DDBJ whole genome shotgun (WGS) entry which is preliminary data.</text>
</comment>
<dbReference type="Proteomes" id="UP000256253">
    <property type="component" value="Unassembled WGS sequence"/>
</dbReference>
<gene>
    <name evidence="7" type="ORF">DFJ65_3123</name>
</gene>
<keyword evidence="2" id="KW-1003">Cell membrane</keyword>
<name>A0A3D9URR0_9MICO</name>
<accession>A0A3D9URR0</accession>
<dbReference type="Pfam" id="PF02361">
    <property type="entry name" value="CbiQ"/>
    <property type="match status" value="1"/>
</dbReference>
<keyword evidence="4 6" id="KW-1133">Transmembrane helix</keyword>
<dbReference type="RefSeq" id="WP_115923787.1">
    <property type="nucleotide sequence ID" value="NZ_QTUA01000001.1"/>
</dbReference>
<evidence type="ECO:0000256" key="5">
    <source>
        <dbReference type="ARBA" id="ARBA00023136"/>
    </source>
</evidence>
<sequence length="254" mass="27493">MGAGHSHAPVAVTGTSPVHRLPPQVKLVALVVFVVSVVATARDSWWWFAGHALLLLAAIAVSRVPLRNLLSRMWIELPFVVFAVLMPFVSTGARTEVLGVSVSEPGLHAGIALLIRGTLGVLASLLFAATTEAPDVVRGLDRLHLPNQLVQILSFTVRYLDVVTDQLRRMRMAREARGFQARSVGQWPVLASTAGALFIRSYERGERVHLAMLSRGYGGRMPRAEGEHVAPRRWADGLLLSALAVVVAIGSHLT</sequence>
<feature type="transmembrane region" description="Helical" evidence="6">
    <location>
        <begin position="45"/>
        <end position="66"/>
    </location>
</feature>
<proteinExistence type="predicted"/>
<evidence type="ECO:0000256" key="1">
    <source>
        <dbReference type="ARBA" id="ARBA00004651"/>
    </source>
</evidence>
<evidence type="ECO:0000256" key="4">
    <source>
        <dbReference type="ARBA" id="ARBA00022989"/>
    </source>
</evidence>
<evidence type="ECO:0000256" key="3">
    <source>
        <dbReference type="ARBA" id="ARBA00022692"/>
    </source>
</evidence>
<dbReference type="CDD" id="cd16914">
    <property type="entry name" value="EcfT"/>
    <property type="match status" value="1"/>
</dbReference>
<dbReference type="InterPro" id="IPR051611">
    <property type="entry name" value="ECF_transporter_component"/>
</dbReference>
<dbReference type="AlphaFoldDB" id="A0A3D9URR0"/>
<keyword evidence="8" id="KW-1185">Reference proteome</keyword>
<organism evidence="7 8">
    <name type="scientific">Calidifontibacter indicus</name>
    <dbReference type="NCBI Taxonomy" id="419650"/>
    <lineage>
        <taxon>Bacteria</taxon>
        <taxon>Bacillati</taxon>
        <taxon>Actinomycetota</taxon>
        <taxon>Actinomycetes</taxon>
        <taxon>Micrococcales</taxon>
        <taxon>Dermacoccaceae</taxon>
        <taxon>Calidifontibacter</taxon>
    </lineage>
</organism>
<keyword evidence="5 6" id="KW-0472">Membrane</keyword>
<evidence type="ECO:0000256" key="2">
    <source>
        <dbReference type="ARBA" id="ARBA00022475"/>
    </source>
</evidence>
<dbReference type="PANTHER" id="PTHR34857">
    <property type="entry name" value="SLL0384 PROTEIN"/>
    <property type="match status" value="1"/>
</dbReference>
<comment type="subcellular location">
    <subcellularLocation>
        <location evidence="1">Cell membrane</location>
        <topology evidence="1">Multi-pass membrane protein</topology>
    </subcellularLocation>
</comment>
<feature type="transmembrane region" description="Helical" evidence="6">
    <location>
        <begin position="109"/>
        <end position="129"/>
    </location>
</feature>
<dbReference type="GO" id="GO:0006824">
    <property type="term" value="P:cobalt ion transport"/>
    <property type="evidence" value="ECO:0007669"/>
    <property type="project" value="InterPro"/>
</dbReference>
<protein>
    <submittedName>
        <fullName evidence="7">Cobalt/nickel transport system permease protein</fullName>
    </submittedName>
</protein>
<evidence type="ECO:0000256" key="6">
    <source>
        <dbReference type="SAM" id="Phobius"/>
    </source>
</evidence>
<reference evidence="7 8" key="1">
    <citation type="submission" date="2018-08" db="EMBL/GenBank/DDBJ databases">
        <title>Sequencing the genomes of 1000 actinobacteria strains.</title>
        <authorList>
            <person name="Klenk H.-P."/>
        </authorList>
    </citation>
    <scope>NUCLEOTIDE SEQUENCE [LARGE SCALE GENOMIC DNA]</scope>
    <source>
        <strain evidence="7 8">DSM 22967</strain>
    </source>
</reference>
<dbReference type="NCBIfam" id="TIGR02454">
    <property type="entry name" value="ECF_T_CbiQ"/>
    <property type="match status" value="1"/>
</dbReference>
<dbReference type="EMBL" id="QTUA01000001">
    <property type="protein sequence ID" value="REF32029.1"/>
    <property type="molecule type" value="Genomic_DNA"/>
</dbReference>
<evidence type="ECO:0000313" key="7">
    <source>
        <dbReference type="EMBL" id="REF32029.1"/>
    </source>
</evidence>
<dbReference type="OrthoDB" id="4533at2"/>